<dbReference type="PROSITE" id="PS50109">
    <property type="entry name" value="HIS_KIN"/>
    <property type="match status" value="1"/>
</dbReference>
<dbReference type="CDD" id="cd00082">
    <property type="entry name" value="HisKA"/>
    <property type="match status" value="1"/>
</dbReference>
<feature type="domain" description="PAC" evidence="8">
    <location>
        <begin position="158"/>
        <end position="213"/>
    </location>
</feature>
<keyword evidence="3" id="KW-0808">Transferase</keyword>
<dbReference type="PROSITE" id="PS50112">
    <property type="entry name" value="PAS"/>
    <property type="match status" value="1"/>
</dbReference>
<dbReference type="InterPro" id="IPR003594">
    <property type="entry name" value="HATPase_dom"/>
</dbReference>
<protein>
    <recommendedName>
        <fullName evidence="2">histidine kinase</fullName>
        <ecNumber evidence="2">2.7.13.3</ecNumber>
    </recommendedName>
</protein>
<evidence type="ECO:0000259" key="7">
    <source>
        <dbReference type="PROSITE" id="PS50112"/>
    </source>
</evidence>
<keyword evidence="5" id="KW-0812">Transmembrane</keyword>
<dbReference type="Pfam" id="PF13426">
    <property type="entry name" value="PAS_9"/>
    <property type="match status" value="1"/>
</dbReference>
<evidence type="ECO:0000313" key="9">
    <source>
        <dbReference type="EMBL" id="QXE91233.1"/>
    </source>
</evidence>
<dbReference type="InterPro" id="IPR003661">
    <property type="entry name" value="HisK_dim/P_dom"/>
</dbReference>
<gene>
    <name evidence="9" type="ORF">KP001_01440</name>
</gene>
<dbReference type="InterPro" id="IPR050351">
    <property type="entry name" value="BphY/WalK/GraS-like"/>
</dbReference>
<name>A0ABX8LGT1_9BACT</name>
<comment type="catalytic activity">
    <reaction evidence="1">
        <text>ATP + protein L-histidine = ADP + protein N-phospho-L-histidine.</text>
        <dbReference type="EC" id="2.7.13.3"/>
    </reaction>
</comment>
<evidence type="ECO:0000256" key="1">
    <source>
        <dbReference type="ARBA" id="ARBA00000085"/>
    </source>
</evidence>
<dbReference type="Pfam" id="PF00512">
    <property type="entry name" value="HisKA"/>
    <property type="match status" value="1"/>
</dbReference>
<feature type="transmembrane region" description="Helical" evidence="5">
    <location>
        <begin position="12"/>
        <end position="32"/>
    </location>
</feature>
<dbReference type="NCBIfam" id="TIGR00229">
    <property type="entry name" value="sensory_box"/>
    <property type="match status" value="2"/>
</dbReference>
<dbReference type="SMART" id="SM00091">
    <property type="entry name" value="PAS"/>
    <property type="match status" value="2"/>
</dbReference>
<evidence type="ECO:0000259" key="8">
    <source>
        <dbReference type="PROSITE" id="PS50113"/>
    </source>
</evidence>
<keyword evidence="10" id="KW-1185">Reference proteome</keyword>
<evidence type="ECO:0000313" key="10">
    <source>
        <dbReference type="Proteomes" id="UP000683559"/>
    </source>
</evidence>
<evidence type="ECO:0000256" key="4">
    <source>
        <dbReference type="ARBA" id="ARBA00022777"/>
    </source>
</evidence>
<organism evidence="9 10">
    <name type="scientific">Geomonas subterranea</name>
    <dbReference type="NCBI Taxonomy" id="2847989"/>
    <lineage>
        <taxon>Bacteria</taxon>
        <taxon>Pseudomonadati</taxon>
        <taxon>Thermodesulfobacteriota</taxon>
        <taxon>Desulfuromonadia</taxon>
        <taxon>Geobacterales</taxon>
        <taxon>Geobacteraceae</taxon>
        <taxon>Geomonas</taxon>
    </lineage>
</organism>
<evidence type="ECO:0000256" key="5">
    <source>
        <dbReference type="SAM" id="Phobius"/>
    </source>
</evidence>
<dbReference type="InterPro" id="IPR000700">
    <property type="entry name" value="PAS-assoc_C"/>
</dbReference>
<dbReference type="Proteomes" id="UP000683559">
    <property type="component" value="Chromosome"/>
</dbReference>
<dbReference type="RefSeq" id="WP_217287819.1">
    <property type="nucleotide sequence ID" value="NZ_CP077683.1"/>
</dbReference>
<dbReference type="EMBL" id="CP077683">
    <property type="protein sequence ID" value="QXE91233.1"/>
    <property type="molecule type" value="Genomic_DNA"/>
</dbReference>
<keyword evidence="4" id="KW-0418">Kinase</keyword>
<dbReference type="EC" id="2.7.13.3" evidence="2"/>
<dbReference type="InterPro" id="IPR005467">
    <property type="entry name" value="His_kinase_dom"/>
</dbReference>
<keyword evidence="5" id="KW-1133">Transmembrane helix</keyword>
<feature type="domain" description="PAS" evidence="7">
    <location>
        <begin position="210"/>
        <end position="281"/>
    </location>
</feature>
<dbReference type="CDD" id="cd00130">
    <property type="entry name" value="PAS"/>
    <property type="match status" value="1"/>
</dbReference>
<evidence type="ECO:0000256" key="3">
    <source>
        <dbReference type="ARBA" id="ARBA00022679"/>
    </source>
</evidence>
<evidence type="ECO:0000256" key="2">
    <source>
        <dbReference type="ARBA" id="ARBA00012438"/>
    </source>
</evidence>
<dbReference type="InterPro" id="IPR013656">
    <property type="entry name" value="PAS_4"/>
</dbReference>
<proteinExistence type="predicted"/>
<dbReference type="PANTHER" id="PTHR42878:SF15">
    <property type="entry name" value="BACTERIOPHYTOCHROME"/>
    <property type="match status" value="1"/>
</dbReference>
<dbReference type="PROSITE" id="PS50113">
    <property type="entry name" value="PAC"/>
    <property type="match status" value="1"/>
</dbReference>
<evidence type="ECO:0000259" key="6">
    <source>
        <dbReference type="PROSITE" id="PS50109"/>
    </source>
</evidence>
<dbReference type="SMART" id="SM00388">
    <property type="entry name" value="HisKA"/>
    <property type="match status" value="1"/>
</dbReference>
<dbReference type="PANTHER" id="PTHR42878">
    <property type="entry name" value="TWO-COMPONENT HISTIDINE KINASE"/>
    <property type="match status" value="1"/>
</dbReference>
<accession>A0ABX8LGT1</accession>
<sequence>MSSRIRNGCPYFIGTASILILASWVLDSFLDAVVFSDGSFVQQLLHPRAQELTYRLQTIFFLLIFMTCARRKSRGEEEATARLTDTVAKLALEKARTEAVLASVPDAVTVQDPEFRILYQNPVAREFKGEHLGEHCYAAYHDRDSVCPGCVVSECYQDGTPHRQEKTHVFNGVTRHLETAAAPLKDATGAIIATIELVRDITERKNKENILKRQSAAIEASMDGIALLNADGEYLYLNKAHAAIYGYPCHEELVGSTWRLLYTDEERRRLEPLIYSEFQKGHGWRGEATGLKKDGTLFPQEISLTLLEDGGIICVVRDISQRKEAEEAIRKLNGSLRQQTLDLQAKNRELEAFSYSLSHDLRTPLTTVYGAGQALADIYRDQLDETGQSLLHAIHAGCENMEEFIEAMLVLFQVTSTELSCVEVDLAGLADEIMAELRVCDLERPCQWNRPVEMTAWCDPHLARVLLQNLLGNAWKYTSRNEHPRIEFGEVARDGQREYFVRDNGVGFDMSEAATIFKPFQRLQRSSDFPGTGVGLATVSRIVDRHGGQLRAEGEVGKGACFYFTLPAPRHKG</sequence>
<reference evidence="9 10" key="1">
    <citation type="submission" date="2021-06" db="EMBL/GenBank/DDBJ databases">
        <title>Gemonas diversity in paddy soil.</title>
        <authorList>
            <person name="Liu G."/>
        </authorList>
    </citation>
    <scope>NUCLEOTIDE SEQUENCE [LARGE SCALE GENOMIC DNA]</scope>
    <source>
        <strain evidence="9 10">RG2</strain>
    </source>
</reference>
<keyword evidence="5" id="KW-0472">Membrane</keyword>
<feature type="domain" description="Histidine kinase" evidence="6">
    <location>
        <begin position="356"/>
        <end position="570"/>
    </location>
</feature>
<dbReference type="InterPro" id="IPR000014">
    <property type="entry name" value="PAS"/>
</dbReference>
<dbReference type="Pfam" id="PF08448">
    <property type="entry name" value="PAS_4"/>
    <property type="match status" value="1"/>
</dbReference>
<dbReference type="Pfam" id="PF02518">
    <property type="entry name" value="HATPase_c"/>
    <property type="match status" value="1"/>
</dbReference>
<dbReference type="SMART" id="SM00387">
    <property type="entry name" value="HATPase_c"/>
    <property type="match status" value="1"/>
</dbReference>